<evidence type="ECO:0000313" key="2">
    <source>
        <dbReference type="EMBL" id="KAG7289341.1"/>
    </source>
</evidence>
<evidence type="ECO:0000256" key="1">
    <source>
        <dbReference type="SAM" id="MobiDB-lite"/>
    </source>
</evidence>
<dbReference type="Gene3D" id="3.30.559.30">
    <property type="entry name" value="Nonribosomal peptide synthetase, condensation domain"/>
    <property type="match status" value="1"/>
</dbReference>
<dbReference type="Proteomes" id="UP001197093">
    <property type="component" value="Unassembled WGS sequence"/>
</dbReference>
<reference evidence="2" key="1">
    <citation type="submission" date="2023-02" db="EMBL/GenBank/DDBJ databases">
        <authorList>
            <person name="Palmer J.M."/>
        </authorList>
    </citation>
    <scope>NUCLEOTIDE SEQUENCE</scope>
    <source>
        <strain evidence="2">FW57</strain>
    </source>
</reference>
<feature type="region of interest" description="Disordered" evidence="1">
    <location>
        <begin position="421"/>
        <end position="450"/>
    </location>
</feature>
<evidence type="ECO:0000313" key="3">
    <source>
        <dbReference type="Proteomes" id="UP001197093"/>
    </source>
</evidence>
<dbReference type="SUPFAM" id="SSF52777">
    <property type="entry name" value="CoA-dependent acyltransferases"/>
    <property type="match status" value="1"/>
</dbReference>
<comment type="caution">
    <text evidence="2">The sequence shown here is derived from an EMBL/GenBank/DDBJ whole genome shotgun (WGS) entry which is preliminary data.</text>
</comment>
<dbReference type="AlphaFoldDB" id="A0AAD4EXR1"/>
<organism evidence="2 3">
    <name type="scientific">Staphylotrichum longicolle</name>
    <dbReference type="NCBI Taxonomy" id="669026"/>
    <lineage>
        <taxon>Eukaryota</taxon>
        <taxon>Fungi</taxon>
        <taxon>Dikarya</taxon>
        <taxon>Ascomycota</taxon>
        <taxon>Pezizomycotina</taxon>
        <taxon>Sordariomycetes</taxon>
        <taxon>Sordariomycetidae</taxon>
        <taxon>Sordariales</taxon>
        <taxon>Chaetomiaceae</taxon>
        <taxon>Staphylotrichum</taxon>
    </lineage>
</organism>
<gene>
    <name evidence="2" type="ORF">NEMBOFW57_005708</name>
</gene>
<dbReference type="InterPro" id="IPR023213">
    <property type="entry name" value="CAT-like_dom_sf"/>
</dbReference>
<protein>
    <submittedName>
        <fullName evidence="2">Uncharacterized protein</fullName>
    </submittedName>
</protein>
<dbReference type="PANTHER" id="PTHR42034:SF1">
    <property type="entry name" value="CONDENSATION DOMAIN-CONTAINING PROTEIN"/>
    <property type="match status" value="1"/>
</dbReference>
<dbReference type="EMBL" id="JAHCVI010000002">
    <property type="protein sequence ID" value="KAG7289341.1"/>
    <property type="molecule type" value="Genomic_DNA"/>
</dbReference>
<dbReference type="PANTHER" id="PTHR42034">
    <property type="entry name" value="CHROMOSOME 7, WHOLE GENOME SHOTGUN SEQUENCE-RELATED"/>
    <property type="match status" value="1"/>
</dbReference>
<keyword evidence="3" id="KW-1185">Reference proteome</keyword>
<dbReference type="Gene3D" id="3.30.559.10">
    <property type="entry name" value="Chloramphenicol acetyltransferase-like domain"/>
    <property type="match status" value="1"/>
</dbReference>
<name>A0AAD4EXR1_9PEZI</name>
<accession>A0AAD4EXR1</accession>
<proteinExistence type="predicted"/>
<sequence length="505" mass="54610">MAPTHDDSYRWHEASPGVWQRDADEAEIFYSSLIKLYEGSGRMHFAITGHISLTIDVPENASPQTTADLVDKSLRAAWLCLRHELPTIASQVKWDVGAQKWIKIYQTVPDKAAQEAWLEATFKPISTGQTGVEWANSDPPAPSVATLCVIIPPQSSPSVVRRDLVLRSPHDVIDGIGTLLLFNQFTALFASTLPHPSATFSSFLNGEETSRLSPPYRVAAKVPSILTPGQTAKLAALRADKAQTSSDPSVCDLTLPFTRGALLPSRHQRVSRNLSQSQTAALLAALKPLGATPTHAFHAAIALTMRDIYLSHHPSSREETAITHLRYNSYLLRNERPACQPPFNTPAHCASVYHSVSGGKLTVTMPATASSHSSGAAAAAEFLDALAQIKAHYHSVRDDADHYALAPHIWADATPSLPASALALDNDDDDDDTARAVPVPEPSETPSVSISSMGVIDDRLIKPDWEGGGGGWRVRVDEPWVTGEELGNGLGVFLGTFRGRLEGQR</sequence>